<organism evidence="1 2">
    <name type="scientific">Methylobacterium indicum</name>
    <dbReference type="NCBI Taxonomy" id="1775910"/>
    <lineage>
        <taxon>Bacteria</taxon>
        <taxon>Pseudomonadati</taxon>
        <taxon>Pseudomonadota</taxon>
        <taxon>Alphaproteobacteria</taxon>
        <taxon>Hyphomicrobiales</taxon>
        <taxon>Methylobacteriaceae</taxon>
        <taxon>Methylobacterium</taxon>
    </lineage>
</organism>
<reference evidence="1 2" key="1">
    <citation type="submission" date="2014-11" db="EMBL/GenBank/DDBJ databases">
        <title>Comparative genomics of Methylobacterium species.</title>
        <authorList>
            <person name="Chaudhry V."/>
            <person name="Patil P.B."/>
        </authorList>
    </citation>
    <scope>NUCLEOTIDE SEQUENCE [LARGE SCALE GENOMIC DNA]</scope>
    <source>
        <strain evidence="1 2">SE3.6</strain>
    </source>
</reference>
<evidence type="ECO:0000313" key="1">
    <source>
        <dbReference type="EMBL" id="KMO09956.1"/>
    </source>
</evidence>
<name>A0ABR5GMX5_9HYPH</name>
<comment type="caution">
    <text evidence="1">The sequence shown here is derived from an EMBL/GenBank/DDBJ whole genome shotgun (WGS) entry which is preliminary data.</text>
</comment>
<sequence>MEGGKQVFGFQFDRHGAVPSDWAGSTPMPAMQLFASVIVRDLDRFGPLTGPADADAPLIVDPDRMLPRSIVQDRMQLVTRWQFQIVE</sequence>
<accession>A0ABR5GMX5</accession>
<dbReference type="Proteomes" id="UP000036471">
    <property type="component" value="Unassembled WGS sequence"/>
</dbReference>
<dbReference type="EMBL" id="JTHG01000504">
    <property type="protein sequence ID" value="KMO09956.1"/>
    <property type="molecule type" value="Genomic_DNA"/>
</dbReference>
<protein>
    <submittedName>
        <fullName evidence="1">Uncharacterized protein</fullName>
    </submittedName>
</protein>
<proteinExistence type="predicted"/>
<keyword evidence="2" id="KW-1185">Reference proteome</keyword>
<evidence type="ECO:0000313" key="2">
    <source>
        <dbReference type="Proteomes" id="UP000036471"/>
    </source>
</evidence>
<gene>
    <name evidence="1" type="ORF">QR79_31655</name>
</gene>